<dbReference type="Proteomes" id="UP001300383">
    <property type="component" value="Unassembled WGS sequence"/>
</dbReference>
<proteinExistence type="predicted"/>
<sequence>MKKENVVIIGMGFLATYVMPCYERLLGDEISSRLVGIKGSERGLKERQAQCNFPIQVGKVRETLEEKKPGLIILAVKPNQIGDMTEGTLAPYYQMLREKGEALPDLYSFAPNPPVSYYTDVLGDDVNAANLLPNMISYVAGYNLSQAGVSFISFDPRREWPAENKKRAEEFLQPTGTVVEVDGDKANSFLAMQVACHLMFELNYIAQDVAKENGKEITLAQSASAYRALLRKRFNEPCVDVLPCSLDGIDDENMREYMEMALDAWYDGVFRFSKKIGIPEKAADRLICGTMETYHMEAQLEPKEILLENTKNHATPGGYLEMALITIQDGRYQYLEEQMRKWVRGEKDASVRKEIEQIAFDVAQAVSDRGETTSGIKR</sequence>
<comment type="caution">
    <text evidence="1">The sequence shown here is derived from an EMBL/GenBank/DDBJ whole genome shotgun (WGS) entry which is preliminary data.</text>
</comment>
<protein>
    <submittedName>
        <fullName evidence="1">Uncharacterized protein</fullName>
    </submittedName>
</protein>
<dbReference type="Gene3D" id="3.40.50.720">
    <property type="entry name" value="NAD(P)-binding Rossmann-like Domain"/>
    <property type="match status" value="1"/>
</dbReference>
<organism evidence="1 2">
    <name type="scientific">Fusibacillus kribbianus</name>
    <dbReference type="NCBI Taxonomy" id="3044208"/>
    <lineage>
        <taxon>Bacteria</taxon>
        <taxon>Bacillati</taxon>
        <taxon>Bacillota</taxon>
        <taxon>Clostridia</taxon>
        <taxon>Lachnospirales</taxon>
        <taxon>Lachnospiraceae</taxon>
        <taxon>Fusibacillus</taxon>
    </lineage>
</organism>
<evidence type="ECO:0000313" key="2">
    <source>
        <dbReference type="Proteomes" id="UP001300383"/>
    </source>
</evidence>
<name>A0AAP4BAV5_9FIRM</name>
<accession>A0AAP4BAV5</accession>
<keyword evidence="2" id="KW-1185">Reference proteome</keyword>
<dbReference type="EMBL" id="JASGBQ010000009">
    <property type="protein sequence ID" value="MDI9242250.1"/>
    <property type="molecule type" value="Genomic_DNA"/>
</dbReference>
<gene>
    <name evidence="1" type="ORF">QJ036_07120</name>
</gene>
<reference evidence="1 2" key="1">
    <citation type="submission" date="2023-05" db="EMBL/GenBank/DDBJ databases">
        <title>[ruminococcus] sp. nov., isolated from a pig farm feces dump.</title>
        <authorList>
            <person name="Chang Y.-H."/>
        </authorList>
    </citation>
    <scope>NUCLEOTIDE SEQUENCE [LARGE SCALE GENOMIC DNA]</scope>
    <source>
        <strain evidence="1 2">YH-rum2234</strain>
    </source>
</reference>
<evidence type="ECO:0000313" key="1">
    <source>
        <dbReference type="EMBL" id="MDI9242250.1"/>
    </source>
</evidence>
<dbReference type="RefSeq" id="WP_283230699.1">
    <property type="nucleotide sequence ID" value="NZ_JASGBQ010000009.1"/>
</dbReference>
<dbReference type="AlphaFoldDB" id="A0AAP4BAV5"/>